<dbReference type="OrthoDB" id="6594538at2759"/>
<dbReference type="GeneID" id="112682583"/>
<sequence>MVGNRTANGGKVHNTLLLSERISILTINTSPINICLINGHAPTEIRDDNVKDDFCDKLTEIYESITGNVIKIILGDINVKCRREQQYFSCIGKKSLYSHSNDNDQRMISFATSNGLTVSNTTFPHKDIHKATWRSPDENNHTQCRTRNFFRVITQFKQFNPNWNAIRDQTGQILMKSESRAERWKGYFAKLLNGIISQYLQYTEYERVEPHVENVSLEEVKISIFGLKNWKAPDTDNIPAEFIKYGGEELHIQNLQIVSANMGRRTNNGQLK</sequence>
<evidence type="ECO:0000313" key="1">
    <source>
        <dbReference type="Proteomes" id="UP000694846"/>
    </source>
</evidence>
<dbReference type="AlphaFoldDB" id="A0A8B8FEJ6"/>
<reference evidence="2" key="1">
    <citation type="submission" date="2025-08" db="UniProtKB">
        <authorList>
            <consortium name="RefSeq"/>
        </authorList>
    </citation>
    <scope>IDENTIFICATION</scope>
    <source>
        <tissue evidence="2">Whole body</tissue>
    </source>
</reference>
<accession>A0A8B8FEJ6</accession>
<organism evidence="1 2">
    <name type="scientific">Sipha flava</name>
    <name type="common">yellow sugarcane aphid</name>
    <dbReference type="NCBI Taxonomy" id="143950"/>
    <lineage>
        <taxon>Eukaryota</taxon>
        <taxon>Metazoa</taxon>
        <taxon>Ecdysozoa</taxon>
        <taxon>Arthropoda</taxon>
        <taxon>Hexapoda</taxon>
        <taxon>Insecta</taxon>
        <taxon>Pterygota</taxon>
        <taxon>Neoptera</taxon>
        <taxon>Paraneoptera</taxon>
        <taxon>Hemiptera</taxon>
        <taxon>Sternorrhyncha</taxon>
        <taxon>Aphidomorpha</taxon>
        <taxon>Aphidoidea</taxon>
        <taxon>Aphididae</taxon>
        <taxon>Sipha</taxon>
    </lineage>
</organism>
<dbReference type="RefSeq" id="XP_025409001.1">
    <property type="nucleotide sequence ID" value="XM_025553216.1"/>
</dbReference>
<gene>
    <name evidence="2" type="primary">LOC112682583</name>
</gene>
<dbReference type="SUPFAM" id="SSF56219">
    <property type="entry name" value="DNase I-like"/>
    <property type="match status" value="1"/>
</dbReference>
<dbReference type="Proteomes" id="UP000694846">
    <property type="component" value="Unplaced"/>
</dbReference>
<dbReference type="Gene3D" id="3.60.10.10">
    <property type="entry name" value="Endonuclease/exonuclease/phosphatase"/>
    <property type="match status" value="1"/>
</dbReference>
<protein>
    <submittedName>
        <fullName evidence="2">Uncharacterized protein LOC112682583</fullName>
    </submittedName>
</protein>
<keyword evidence="1" id="KW-1185">Reference proteome</keyword>
<name>A0A8B8FEJ6_9HEMI</name>
<proteinExistence type="predicted"/>
<dbReference type="InterPro" id="IPR036691">
    <property type="entry name" value="Endo/exonu/phosph_ase_sf"/>
</dbReference>
<evidence type="ECO:0000313" key="2">
    <source>
        <dbReference type="RefSeq" id="XP_025409001.1"/>
    </source>
</evidence>